<evidence type="ECO:0000256" key="1">
    <source>
        <dbReference type="ARBA" id="ARBA00010617"/>
    </source>
</evidence>
<keyword evidence="3 4" id="KW-0408">Iron</keyword>
<organism evidence="6 7">
    <name type="scientific">Linum trigynum</name>
    <dbReference type="NCBI Taxonomy" id="586398"/>
    <lineage>
        <taxon>Eukaryota</taxon>
        <taxon>Viridiplantae</taxon>
        <taxon>Streptophyta</taxon>
        <taxon>Embryophyta</taxon>
        <taxon>Tracheophyta</taxon>
        <taxon>Spermatophyta</taxon>
        <taxon>Magnoliopsida</taxon>
        <taxon>eudicotyledons</taxon>
        <taxon>Gunneridae</taxon>
        <taxon>Pentapetalae</taxon>
        <taxon>rosids</taxon>
        <taxon>fabids</taxon>
        <taxon>Malpighiales</taxon>
        <taxon>Linaceae</taxon>
        <taxon>Linum</taxon>
    </lineage>
</organism>
<keyword evidence="5" id="KW-0560">Oxidoreductase</keyword>
<dbReference type="Gene3D" id="1.10.630.10">
    <property type="entry name" value="Cytochrome P450"/>
    <property type="match status" value="1"/>
</dbReference>
<dbReference type="Proteomes" id="UP001497516">
    <property type="component" value="Chromosome 3"/>
</dbReference>
<evidence type="ECO:0000256" key="5">
    <source>
        <dbReference type="RuleBase" id="RU000461"/>
    </source>
</evidence>
<evidence type="ECO:0000256" key="2">
    <source>
        <dbReference type="ARBA" id="ARBA00022723"/>
    </source>
</evidence>
<dbReference type="GO" id="GO:0004497">
    <property type="term" value="F:monooxygenase activity"/>
    <property type="evidence" value="ECO:0007669"/>
    <property type="project" value="UniProtKB-KW"/>
</dbReference>
<dbReference type="CDD" id="cd11072">
    <property type="entry name" value="CYP71-like"/>
    <property type="match status" value="1"/>
</dbReference>
<comment type="cofactor">
    <cofactor evidence="4">
        <name>heme</name>
        <dbReference type="ChEBI" id="CHEBI:30413"/>
    </cofactor>
</comment>
<dbReference type="PRINTS" id="PR00385">
    <property type="entry name" value="P450"/>
</dbReference>
<dbReference type="GO" id="GO:0020037">
    <property type="term" value="F:heme binding"/>
    <property type="evidence" value="ECO:0007669"/>
    <property type="project" value="InterPro"/>
</dbReference>
<keyword evidence="4 5" id="KW-0349">Heme</keyword>
<dbReference type="PRINTS" id="PR00463">
    <property type="entry name" value="EP450I"/>
</dbReference>
<keyword evidence="2 4" id="KW-0479">Metal-binding</keyword>
<name>A0AAV2DLZ5_9ROSI</name>
<evidence type="ECO:0008006" key="8">
    <source>
        <dbReference type="Google" id="ProtNLM"/>
    </source>
</evidence>
<dbReference type="Pfam" id="PF00067">
    <property type="entry name" value="p450"/>
    <property type="match status" value="1"/>
</dbReference>
<feature type="binding site" description="axial binding residue" evidence="4">
    <location>
        <position position="470"/>
    </location>
    <ligand>
        <name>heme</name>
        <dbReference type="ChEBI" id="CHEBI:30413"/>
    </ligand>
    <ligandPart>
        <name>Fe</name>
        <dbReference type="ChEBI" id="CHEBI:18248"/>
    </ligandPart>
</feature>
<accession>A0AAV2DLZ5</accession>
<dbReference type="AlphaFoldDB" id="A0AAV2DLZ5"/>
<dbReference type="FunFam" id="1.10.630.10:FF:000011">
    <property type="entry name" value="Cytochrome P450 83B1"/>
    <property type="match status" value="1"/>
</dbReference>
<dbReference type="EMBL" id="OZ034816">
    <property type="protein sequence ID" value="CAL1374681.1"/>
    <property type="molecule type" value="Genomic_DNA"/>
</dbReference>
<keyword evidence="5" id="KW-0503">Monooxygenase</keyword>
<dbReference type="InterPro" id="IPR017972">
    <property type="entry name" value="Cyt_P450_CS"/>
</dbReference>
<evidence type="ECO:0000313" key="6">
    <source>
        <dbReference type="EMBL" id="CAL1374681.1"/>
    </source>
</evidence>
<dbReference type="GO" id="GO:0016705">
    <property type="term" value="F:oxidoreductase activity, acting on paired donors, with incorporation or reduction of molecular oxygen"/>
    <property type="evidence" value="ECO:0007669"/>
    <property type="project" value="InterPro"/>
</dbReference>
<comment type="similarity">
    <text evidence="1 5">Belongs to the cytochrome P450 family.</text>
</comment>
<keyword evidence="7" id="KW-1185">Reference proteome</keyword>
<dbReference type="InterPro" id="IPR036396">
    <property type="entry name" value="Cyt_P450_sf"/>
</dbReference>
<dbReference type="InterPro" id="IPR001128">
    <property type="entry name" value="Cyt_P450"/>
</dbReference>
<protein>
    <recommendedName>
        <fullName evidence="8">Cytochrome P450</fullName>
    </recommendedName>
</protein>
<dbReference type="PANTHER" id="PTHR47955">
    <property type="entry name" value="CYTOCHROME P450 FAMILY 71 PROTEIN"/>
    <property type="match status" value="1"/>
</dbReference>
<reference evidence="6 7" key="1">
    <citation type="submission" date="2024-04" db="EMBL/GenBank/DDBJ databases">
        <authorList>
            <person name="Fracassetti M."/>
        </authorList>
    </citation>
    <scope>NUCLEOTIDE SEQUENCE [LARGE SCALE GENOMIC DNA]</scope>
</reference>
<dbReference type="PROSITE" id="PS00086">
    <property type="entry name" value="CYTOCHROME_P450"/>
    <property type="match status" value="1"/>
</dbReference>
<evidence type="ECO:0000313" key="7">
    <source>
        <dbReference type="Proteomes" id="UP001497516"/>
    </source>
</evidence>
<sequence>MADLFITALASVLLLASAAFYLLRKTTNRRKFNLPPSPPSLPLIGNLFQMSKLPYRSLRTLAKTYGPLMMVKLGSIPYVIVSSADAIQELTDKDHDVIFSGRPQWKSSDALFGGSTDIIFSSYGEYWRQMKKICMVEVLSQRRVNQFRYIREQEVEHLVGILKDASKNKTAVDLSEAISTLTNTVISRAAFGKTYNNQPMADGVSNGEKNFVPLLRRAVDILAQFCFQDSFPILGWVDALTGFDSKVRKVSREVNDFLDTVINDHKKKRVVVVAEEDDSHDGPDHDHPERLQADIVDILLRVQKERELEFNFTDANIKATLLDMFAGGTDTIATTLEWVMSELVRHPTIMKKAQEEVRRIVLTGGSERKSGIDEADIHRMEYLKCVVKETLRLHAPAPVSLRKTSEDVKLGGFDIPEGTMVMINLWAVMRDPEIWEQPESFVPERFLAEPLDFKGQTGKFVPFGAGRRLCPGMTLALVEVELVAANLLRWFDWELPEGAVDLDMSEINSVVVRRETPLSLVPVLNSA</sequence>
<proteinExistence type="inferred from homology"/>
<dbReference type="SUPFAM" id="SSF48264">
    <property type="entry name" value="Cytochrome P450"/>
    <property type="match status" value="1"/>
</dbReference>
<dbReference type="GO" id="GO:0005506">
    <property type="term" value="F:iron ion binding"/>
    <property type="evidence" value="ECO:0007669"/>
    <property type="project" value="InterPro"/>
</dbReference>
<dbReference type="InterPro" id="IPR002401">
    <property type="entry name" value="Cyt_P450_E_grp-I"/>
</dbReference>
<evidence type="ECO:0000256" key="3">
    <source>
        <dbReference type="ARBA" id="ARBA00023004"/>
    </source>
</evidence>
<dbReference type="PANTHER" id="PTHR47955:SF18">
    <property type="entry name" value="CYTOCHROME P450 71A1-LIKE"/>
    <property type="match status" value="1"/>
</dbReference>
<gene>
    <name evidence="6" type="ORF">LTRI10_LOCUS16526</name>
</gene>
<evidence type="ECO:0000256" key="4">
    <source>
        <dbReference type="PIRSR" id="PIRSR602401-1"/>
    </source>
</evidence>